<evidence type="ECO:0000256" key="2">
    <source>
        <dbReference type="HAMAP-Rule" id="MF_01940"/>
    </source>
</evidence>
<evidence type="ECO:0000256" key="1">
    <source>
        <dbReference type="ARBA" id="ARBA00022801"/>
    </source>
</evidence>
<reference evidence="4 5" key="1">
    <citation type="submission" date="2024-02" db="EMBL/GenBank/DDBJ databases">
        <title>Microbulbifer aestuariivivens NBRC 112533.</title>
        <authorList>
            <person name="Ichikawa N."/>
            <person name="Katano-Makiyama Y."/>
            <person name="Hidaka K."/>
        </authorList>
    </citation>
    <scope>NUCLEOTIDE SEQUENCE [LARGE SCALE GENOMIC DNA]</scope>
    <source>
        <strain evidence="4 5">NBRC 112533</strain>
    </source>
</reference>
<feature type="active site" description="Proton acceptor" evidence="2">
    <location>
        <position position="151"/>
    </location>
</feature>
<feature type="active site" description="Proton donor" evidence="2">
    <location>
        <position position="66"/>
    </location>
</feature>
<dbReference type="HAMAP" id="MF_01940">
    <property type="entry name" value="RNA_CPDase"/>
    <property type="match status" value="1"/>
</dbReference>
<proteinExistence type="inferred from homology"/>
<organism evidence="4 5">
    <name type="scientific">Microbulbifer aestuariivivens</name>
    <dbReference type="NCBI Taxonomy" id="1908308"/>
    <lineage>
        <taxon>Bacteria</taxon>
        <taxon>Pseudomonadati</taxon>
        <taxon>Pseudomonadota</taxon>
        <taxon>Gammaproteobacteria</taxon>
        <taxon>Cellvibrionales</taxon>
        <taxon>Microbulbiferaceae</taxon>
        <taxon>Microbulbifer</taxon>
    </lineage>
</organism>
<feature type="compositionally biased region" description="Polar residues" evidence="3">
    <location>
        <begin position="9"/>
        <end position="20"/>
    </location>
</feature>
<feature type="region of interest" description="Disordered" evidence="3">
    <location>
        <begin position="1"/>
        <end position="24"/>
    </location>
</feature>
<sequence length="209" mass="23404">MSRNHRATKQAQNRGQSRNQGPRLFIGIRPAPDTQVFLDTLVAHCRQQLGRSSESAMRWTSQANRHLTLAFLGETPSELVPALEAGIIEIAAQSRPCQARAVTLHPFPRSRSRLLAAELLTNPDLDRLHRLCRELMIQLGLVPESAAYRPHFTLGRNQRGFPRFQPVALDRVVELNNIVLYESRLAPGGSQYHPLLEAELANSKDPGHT</sequence>
<dbReference type="InterPro" id="IPR009097">
    <property type="entry name" value="Cyclic_Pdiesterase"/>
</dbReference>
<feature type="short sequence motif" description="HXTX 2" evidence="2">
    <location>
        <begin position="151"/>
        <end position="154"/>
    </location>
</feature>
<keyword evidence="5" id="KW-1185">Reference proteome</keyword>
<comment type="caution">
    <text evidence="4">The sequence shown here is derived from an EMBL/GenBank/DDBJ whole genome shotgun (WGS) entry which is preliminary data.</text>
</comment>
<dbReference type="EC" id="3.1.4.58" evidence="2"/>
<dbReference type="PANTHER" id="PTHR35561:SF1">
    <property type="entry name" value="RNA 2',3'-CYCLIC PHOSPHODIESTERASE"/>
    <property type="match status" value="1"/>
</dbReference>
<dbReference type="PANTHER" id="PTHR35561">
    <property type="entry name" value="RNA 2',3'-CYCLIC PHOSPHODIESTERASE"/>
    <property type="match status" value="1"/>
</dbReference>
<comment type="function">
    <text evidence="2">Hydrolyzes RNA 2',3'-cyclic phosphodiester to an RNA 2'-phosphomonoester.</text>
</comment>
<feature type="short sequence motif" description="HXTX 1" evidence="2">
    <location>
        <begin position="66"/>
        <end position="69"/>
    </location>
</feature>
<accession>A0ABP9WTX8</accession>
<dbReference type="EMBL" id="BAABRT010000017">
    <property type="protein sequence ID" value="GAA5525595.1"/>
    <property type="molecule type" value="Genomic_DNA"/>
</dbReference>
<keyword evidence="1 2" id="KW-0378">Hydrolase</keyword>
<dbReference type="RefSeq" id="WP_345551410.1">
    <property type="nucleotide sequence ID" value="NZ_BAABRT010000017.1"/>
</dbReference>
<evidence type="ECO:0000256" key="3">
    <source>
        <dbReference type="SAM" id="MobiDB-lite"/>
    </source>
</evidence>
<dbReference type="NCBIfam" id="TIGR02258">
    <property type="entry name" value="2_5_ligase"/>
    <property type="match status" value="1"/>
</dbReference>
<dbReference type="InterPro" id="IPR004175">
    <property type="entry name" value="RNA_CPDase"/>
</dbReference>
<name>A0ABP9WTX8_9GAMM</name>
<dbReference type="Proteomes" id="UP001408594">
    <property type="component" value="Unassembled WGS sequence"/>
</dbReference>
<evidence type="ECO:0000313" key="4">
    <source>
        <dbReference type="EMBL" id="GAA5525595.1"/>
    </source>
</evidence>
<comment type="catalytic activity">
    <reaction evidence="2">
        <text>a 3'-end 2',3'-cyclophospho-ribonucleotide-RNA + H2O = a 3'-end 2'-phospho-ribonucleotide-RNA + H(+)</text>
        <dbReference type="Rhea" id="RHEA:11828"/>
        <dbReference type="Rhea" id="RHEA-COMP:10464"/>
        <dbReference type="Rhea" id="RHEA-COMP:17353"/>
        <dbReference type="ChEBI" id="CHEBI:15377"/>
        <dbReference type="ChEBI" id="CHEBI:15378"/>
        <dbReference type="ChEBI" id="CHEBI:83064"/>
        <dbReference type="ChEBI" id="CHEBI:173113"/>
        <dbReference type="EC" id="3.1.4.58"/>
    </reaction>
</comment>
<dbReference type="Pfam" id="PF13563">
    <property type="entry name" value="2_5_RNA_ligase2"/>
    <property type="match status" value="1"/>
</dbReference>
<dbReference type="SUPFAM" id="SSF55144">
    <property type="entry name" value="LigT-like"/>
    <property type="match status" value="1"/>
</dbReference>
<comment type="similarity">
    <text evidence="2">Belongs to the 2H phosphoesterase superfamily. ThpR family.</text>
</comment>
<evidence type="ECO:0000313" key="5">
    <source>
        <dbReference type="Proteomes" id="UP001408594"/>
    </source>
</evidence>
<dbReference type="Gene3D" id="3.90.1140.10">
    <property type="entry name" value="Cyclic phosphodiesterase"/>
    <property type="match status" value="1"/>
</dbReference>
<protein>
    <recommendedName>
        <fullName evidence="2">RNA 2',3'-cyclic phosphodiesterase</fullName>
        <shortName evidence="2">RNA 2',3'-CPDase</shortName>
        <ecNumber evidence="2">3.1.4.58</ecNumber>
    </recommendedName>
</protein>
<gene>
    <name evidence="4" type="primary">thpR</name>
    <name evidence="4" type="ORF">Maes01_02166</name>
</gene>